<dbReference type="InterPro" id="IPR041078">
    <property type="entry name" value="Plavaka"/>
</dbReference>
<dbReference type="OMA" id="LRHFHDG"/>
<organism evidence="1 2">
    <name type="scientific">Agaricus bisporus var. burnettii (strain JB137-S8 / ATCC MYA-4627 / FGSC 10392)</name>
    <name type="common">White button mushroom</name>
    <dbReference type="NCBI Taxonomy" id="597362"/>
    <lineage>
        <taxon>Eukaryota</taxon>
        <taxon>Fungi</taxon>
        <taxon>Dikarya</taxon>
        <taxon>Basidiomycota</taxon>
        <taxon>Agaricomycotina</taxon>
        <taxon>Agaricomycetes</taxon>
        <taxon>Agaricomycetidae</taxon>
        <taxon>Agaricales</taxon>
        <taxon>Agaricineae</taxon>
        <taxon>Agaricaceae</taxon>
        <taxon>Agaricus</taxon>
    </lineage>
</organism>
<dbReference type="Pfam" id="PF18759">
    <property type="entry name" value="Plavaka"/>
    <property type="match status" value="1"/>
</dbReference>
<dbReference type="Proteomes" id="UP000008493">
    <property type="component" value="Unassembled WGS sequence"/>
</dbReference>
<dbReference type="KEGG" id="abp:AGABI1DRAFT101971"/>
<reference evidence="2" key="1">
    <citation type="journal article" date="2012" name="Proc. Natl. Acad. Sci. U.S.A.">
        <title>Genome sequence of the button mushroom Agaricus bisporus reveals mechanisms governing adaptation to a humic-rich ecological niche.</title>
        <authorList>
            <person name="Morin E."/>
            <person name="Kohler A."/>
            <person name="Baker A.R."/>
            <person name="Foulongne-Oriol M."/>
            <person name="Lombard V."/>
            <person name="Nagy L.G."/>
            <person name="Ohm R.A."/>
            <person name="Patyshakuliyeva A."/>
            <person name="Brun A."/>
            <person name="Aerts A.L."/>
            <person name="Bailey A.M."/>
            <person name="Billette C."/>
            <person name="Coutinho P.M."/>
            <person name="Deakin G."/>
            <person name="Doddapaneni H."/>
            <person name="Floudas D."/>
            <person name="Grimwood J."/>
            <person name="Hilden K."/>
            <person name="Kuees U."/>
            <person name="LaButti K.M."/>
            <person name="Lapidus A."/>
            <person name="Lindquist E.A."/>
            <person name="Lucas S.M."/>
            <person name="Murat C."/>
            <person name="Riley R.W."/>
            <person name="Salamov A.A."/>
            <person name="Schmutz J."/>
            <person name="Subramanian V."/>
            <person name="Woesten H.A.B."/>
            <person name="Xu J."/>
            <person name="Eastwood D.C."/>
            <person name="Foster G.D."/>
            <person name="Sonnenberg A.S."/>
            <person name="Cullen D."/>
            <person name="de Vries R.P."/>
            <person name="Lundell T."/>
            <person name="Hibbett D.S."/>
            <person name="Henrissat B."/>
            <person name="Burton K.S."/>
            <person name="Kerrigan R.W."/>
            <person name="Challen M.P."/>
            <person name="Grigoriev I.V."/>
            <person name="Martin F."/>
        </authorList>
    </citation>
    <scope>NUCLEOTIDE SEQUENCE [LARGE SCALE GENOMIC DNA]</scope>
    <source>
        <strain evidence="2">JB137-S8 / ATCC MYA-4627 / FGSC 10392</strain>
    </source>
</reference>
<dbReference type="AlphaFoldDB" id="K5X285"/>
<protein>
    <submittedName>
        <fullName evidence="1">Uncharacterized protein</fullName>
    </submittedName>
</protein>
<accession>K5X285</accession>
<dbReference type="HOGENOM" id="CLU_006344_1_0_1"/>
<gene>
    <name evidence="1" type="ORF">AGABI1DRAFT_101971</name>
</gene>
<dbReference type="eggNOG" id="ENOG502SM5A">
    <property type="taxonomic scope" value="Eukaryota"/>
</dbReference>
<keyword evidence="2" id="KW-1185">Reference proteome</keyword>
<evidence type="ECO:0000313" key="1">
    <source>
        <dbReference type="EMBL" id="EKM77022.1"/>
    </source>
</evidence>
<dbReference type="EMBL" id="JH971398">
    <property type="protein sequence ID" value="EKM77022.1"/>
    <property type="molecule type" value="Genomic_DNA"/>
</dbReference>
<proteinExistence type="predicted"/>
<dbReference type="RefSeq" id="XP_007332321.1">
    <property type="nucleotide sequence ID" value="XM_007332259.1"/>
</dbReference>
<evidence type="ECO:0000313" key="2">
    <source>
        <dbReference type="Proteomes" id="UP000008493"/>
    </source>
</evidence>
<dbReference type="InParanoid" id="K5X285"/>
<name>K5X285_AGABU</name>
<dbReference type="GeneID" id="18821830"/>
<sequence length="860" mass="97988">MVARLVELTPLPCTSTGALLPENAAPSTLTKAAVDNWAPFKNCAEFQLADLLFRRVEMSIDNINELCAIHDGLLQNHGDVGPFASANNMYETINSIQHGDAPWLHLKASLSLNVDENTPTWKKKEYDIWYRDPDVVLKQMLNNPDFDGEFDYTPYIELDTKGEQQWSDVMSGNYAWRQANRIYDDDPSTAGSMYCPIICGTDKTTVSVATGHVEYHPGYISIGNLHNNVRRAHRNGVVPFIFFPIPKNERKDDKDNEFRTFKKQLFHMALSAVFRSIRPAMLTPVIRRCPDSHYRRVIYDFTAFIGDYPEQVVLAGIVQGWCAKCTALPDNLDASPPALPRERSHTDFLSHLFHEDAGQLWNEYGIDNKIVMSPFTSDYPRADIYAMLSPDLLHQVIKGTFKDHLVTWVGEYLEIREGKARAATIMDDIDRRIAAAPAFPGLRRFPEGRRFKQWTGDDSKALMKVLKTLQRFCPSLYIPALVGYIPSEMIRTLVAFLEFCYIARRPRFSLCLLDQLNHALHSFHLYREVFQDTGVHPKGISLPRQHSLMHYRTLIEEFGAPGGLCSSITESRHITAVKKPWRRSNRYNALGQMLQTNQRLDKLHVLRVDFVARKMIPPFYEMVVKDNMDNELEAGPVDELVSGNVVLARSPAAGYPRNIDSIAEHIQIANFSILTRRFLYDQLDPLALFPAESVPHNRLPEILSDIAIYHSAVATFYAPSDPSGLHGIYRLRCTPQWRHSGPRRDCAFVVEDQGKAGFGGLSVVRLHLLFSFKHSGTFYPCALVQWFNKVGTHCDADTGLWMVEPDLRVGPTRGAHLMPIFGRRLMPENFRFEWSLDSFQGFYVNQYIDHHTHELLSSPL</sequence>
<dbReference type="OrthoDB" id="3199698at2759"/>